<feature type="domain" description="NAD/GMP synthase" evidence="16">
    <location>
        <begin position="41"/>
        <end position="290"/>
    </location>
</feature>
<evidence type="ECO:0000259" key="16">
    <source>
        <dbReference type="Pfam" id="PF02540"/>
    </source>
</evidence>
<evidence type="ECO:0000256" key="4">
    <source>
        <dbReference type="ARBA" id="ARBA00022723"/>
    </source>
</evidence>
<dbReference type="GO" id="GO:0005524">
    <property type="term" value="F:ATP binding"/>
    <property type="evidence" value="ECO:0007669"/>
    <property type="project" value="UniProtKB-UniRule"/>
</dbReference>
<comment type="catalytic activity">
    <reaction evidence="9 13 15">
        <text>deamido-NAD(+) + NH4(+) + ATP = AMP + diphosphate + NAD(+) + H(+)</text>
        <dbReference type="Rhea" id="RHEA:21188"/>
        <dbReference type="ChEBI" id="CHEBI:15378"/>
        <dbReference type="ChEBI" id="CHEBI:28938"/>
        <dbReference type="ChEBI" id="CHEBI:30616"/>
        <dbReference type="ChEBI" id="CHEBI:33019"/>
        <dbReference type="ChEBI" id="CHEBI:57540"/>
        <dbReference type="ChEBI" id="CHEBI:58437"/>
        <dbReference type="ChEBI" id="CHEBI:456215"/>
        <dbReference type="EC" id="6.3.1.5"/>
    </reaction>
</comment>
<evidence type="ECO:0000256" key="6">
    <source>
        <dbReference type="ARBA" id="ARBA00022840"/>
    </source>
</evidence>
<feature type="binding site" evidence="13">
    <location>
        <position position="69"/>
    </location>
    <ligand>
        <name>Mg(2+)</name>
        <dbReference type="ChEBI" id="CHEBI:18420"/>
    </ligand>
</feature>
<evidence type="ECO:0000256" key="15">
    <source>
        <dbReference type="RuleBase" id="RU003812"/>
    </source>
</evidence>
<evidence type="ECO:0000256" key="8">
    <source>
        <dbReference type="ARBA" id="ARBA00023027"/>
    </source>
</evidence>
<dbReference type="NCBIfam" id="NF001979">
    <property type="entry name" value="PRK00768.1"/>
    <property type="match status" value="1"/>
</dbReference>
<dbReference type="EC" id="6.3.1.5" evidence="11 13"/>
<keyword evidence="6 13" id="KW-0067">ATP-binding</keyword>
<dbReference type="Pfam" id="PF02540">
    <property type="entry name" value="NAD_synthase"/>
    <property type="match status" value="1"/>
</dbReference>
<evidence type="ECO:0000256" key="14">
    <source>
        <dbReference type="RuleBase" id="RU003811"/>
    </source>
</evidence>
<dbReference type="GO" id="GO:0003952">
    <property type="term" value="F:NAD+ synthase (glutamine-hydrolyzing) activity"/>
    <property type="evidence" value="ECO:0007669"/>
    <property type="project" value="InterPro"/>
</dbReference>
<feature type="binding site" description="in other chain" evidence="13">
    <location>
        <position position="166"/>
    </location>
    <ligand>
        <name>deamido-NAD(+)</name>
        <dbReference type="ChEBI" id="CHEBI:58437"/>
        <note>ligand shared between two neighboring subunits</note>
    </ligand>
</feature>
<feature type="binding site" description="in other chain" evidence="13">
    <location>
        <begin position="286"/>
        <end position="287"/>
    </location>
    <ligand>
        <name>deamido-NAD(+)</name>
        <dbReference type="ChEBI" id="CHEBI:58437"/>
        <note>ligand shared between two neighboring subunits</note>
    </ligand>
</feature>
<evidence type="ECO:0000313" key="17">
    <source>
        <dbReference type="EMBL" id="ABI43305.1"/>
    </source>
</evidence>
<keyword evidence="7 13" id="KW-0460">Magnesium</keyword>
<protein>
    <recommendedName>
        <fullName evidence="12 13">NH(3)-dependent NAD(+) synthetase</fullName>
        <ecNumber evidence="11 13">6.3.1.5</ecNumber>
    </recommendedName>
</protein>
<evidence type="ECO:0000256" key="7">
    <source>
        <dbReference type="ARBA" id="ARBA00022842"/>
    </source>
</evidence>
<feature type="binding site" evidence="13">
    <location>
        <begin position="63"/>
        <end position="70"/>
    </location>
    <ligand>
        <name>ATP</name>
        <dbReference type="ChEBI" id="CHEBI:30616"/>
    </ligand>
</feature>
<dbReference type="InterPro" id="IPR003694">
    <property type="entry name" value="NAD_synthase"/>
</dbReference>
<evidence type="ECO:0000256" key="3">
    <source>
        <dbReference type="ARBA" id="ARBA00022598"/>
    </source>
</evidence>
<dbReference type="PANTHER" id="PTHR23090:SF7">
    <property type="entry name" value="NH(3)-DEPENDENT NAD(+) SYNTHETASE"/>
    <property type="match status" value="1"/>
</dbReference>
<comment type="function">
    <text evidence="10 13">Catalyzes the ATP-dependent amidation of deamido-NAD to form NAD. Uses ammonia as a nitrogen source.</text>
</comment>
<comment type="similarity">
    <text evidence="1 13 14">Belongs to the NAD synthetase family.</text>
</comment>
<evidence type="ECO:0000256" key="1">
    <source>
        <dbReference type="ARBA" id="ARBA00005859"/>
    </source>
</evidence>
<feature type="binding site" evidence="13">
    <location>
        <position position="215"/>
    </location>
    <ligand>
        <name>ATP</name>
        <dbReference type="ChEBI" id="CHEBI:30616"/>
    </ligand>
</feature>
<dbReference type="InterPro" id="IPR022926">
    <property type="entry name" value="NH(3)-dep_NAD(+)_synth"/>
</dbReference>
<feature type="binding site" evidence="13">
    <location>
        <position position="206"/>
    </location>
    <ligand>
        <name>deamido-NAD(+)</name>
        <dbReference type="ChEBI" id="CHEBI:58437"/>
        <note>ligand shared between two neighboring subunits</note>
    </ligand>
</feature>
<comment type="pathway">
    <text evidence="13">Cofactor biosynthesis; NAD(+) biosynthesis; NAD(+) from deamido-NAD(+) (ammonia route): step 1/1.</text>
</comment>
<dbReference type="InterPro" id="IPR014729">
    <property type="entry name" value="Rossmann-like_a/b/a_fold"/>
</dbReference>
<dbReference type="Gene3D" id="3.40.50.620">
    <property type="entry name" value="HUPs"/>
    <property type="match status" value="1"/>
</dbReference>
<dbReference type="SUPFAM" id="SSF52402">
    <property type="entry name" value="Adenine nucleotide alpha hydrolases-like"/>
    <property type="match status" value="1"/>
</dbReference>
<feature type="binding site" description="in other chain" evidence="13">
    <location>
        <position position="199"/>
    </location>
    <ligand>
        <name>deamido-NAD(+)</name>
        <dbReference type="ChEBI" id="CHEBI:58437"/>
        <note>ligand shared between two neighboring subunits</note>
    </ligand>
</feature>
<evidence type="ECO:0000256" key="2">
    <source>
        <dbReference type="ARBA" id="ARBA00011738"/>
    </source>
</evidence>
<evidence type="ECO:0000256" key="12">
    <source>
        <dbReference type="ARBA" id="ARBA00070926"/>
    </source>
</evidence>
<dbReference type="EMBL" id="CP000444">
    <property type="protein sequence ID" value="ABI43305.1"/>
    <property type="molecule type" value="Genomic_DNA"/>
</dbReference>
<keyword evidence="5 13" id="KW-0547">Nucleotide-binding</keyword>
<dbReference type="CDD" id="cd00553">
    <property type="entry name" value="NAD_synthase"/>
    <property type="match status" value="1"/>
</dbReference>
<keyword evidence="4 13" id="KW-0479">Metal-binding</keyword>
<proteinExistence type="inferred from homology"/>
<organism evidence="17">
    <name type="scientific">Shewanella sp. (strain MR-7)</name>
    <dbReference type="NCBI Taxonomy" id="60481"/>
    <lineage>
        <taxon>Bacteria</taxon>
        <taxon>Pseudomonadati</taxon>
        <taxon>Pseudomonadota</taxon>
        <taxon>Gammaproteobacteria</taxon>
        <taxon>Alteromonadales</taxon>
        <taxon>Shewanellaceae</taxon>
        <taxon>Shewanella</taxon>
    </lineage>
</organism>
<dbReference type="GO" id="GO:0046872">
    <property type="term" value="F:metal ion binding"/>
    <property type="evidence" value="ECO:0007669"/>
    <property type="project" value="UniProtKB-KW"/>
</dbReference>
<dbReference type="GO" id="GO:0008795">
    <property type="term" value="F:NAD+ synthase activity"/>
    <property type="evidence" value="ECO:0007669"/>
    <property type="project" value="UniProtKB-UniRule"/>
</dbReference>
<feature type="binding site" evidence="13">
    <location>
        <position position="191"/>
    </location>
    <ligand>
        <name>Mg(2+)</name>
        <dbReference type="ChEBI" id="CHEBI:18420"/>
    </ligand>
</feature>
<dbReference type="GO" id="GO:0009435">
    <property type="term" value="P:NAD+ biosynthetic process"/>
    <property type="evidence" value="ECO:0007669"/>
    <property type="project" value="UniProtKB-UniRule"/>
</dbReference>
<dbReference type="NCBIfam" id="TIGR00552">
    <property type="entry name" value="nadE"/>
    <property type="match status" value="1"/>
</dbReference>
<dbReference type="HAMAP" id="MF_00193">
    <property type="entry name" value="NadE_ammonia_dep"/>
    <property type="match status" value="1"/>
</dbReference>
<feature type="binding site" evidence="13">
    <location>
        <position position="186"/>
    </location>
    <ligand>
        <name>ATP</name>
        <dbReference type="ChEBI" id="CHEBI:30616"/>
    </ligand>
</feature>
<evidence type="ECO:0000256" key="10">
    <source>
        <dbReference type="ARBA" id="ARBA00055966"/>
    </source>
</evidence>
<keyword evidence="8 13" id="KW-0520">NAD</keyword>
<dbReference type="KEGG" id="shm:Shewmr7_2318"/>
<gene>
    <name evidence="13" type="primary">nadE</name>
    <name evidence="17" type="ordered locus">Shewmr7_2318</name>
</gene>
<dbReference type="FunFam" id="3.40.50.620:FF:000015">
    <property type="entry name" value="NH(3)-dependent NAD(+) synthetase"/>
    <property type="match status" value="1"/>
</dbReference>
<dbReference type="HOGENOM" id="CLU_059327_3_0_6"/>
<evidence type="ECO:0000256" key="11">
    <source>
        <dbReference type="ARBA" id="ARBA00066987"/>
    </source>
</evidence>
<name>Q0HUA0_SHESR</name>
<evidence type="ECO:0000256" key="5">
    <source>
        <dbReference type="ARBA" id="ARBA00022741"/>
    </source>
</evidence>
<dbReference type="GO" id="GO:0004359">
    <property type="term" value="F:glutaminase activity"/>
    <property type="evidence" value="ECO:0007669"/>
    <property type="project" value="InterPro"/>
</dbReference>
<evidence type="ECO:0000256" key="13">
    <source>
        <dbReference type="HAMAP-Rule" id="MF_00193"/>
    </source>
</evidence>
<feature type="binding site" evidence="13">
    <location>
        <position position="237"/>
    </location>
    <ligand>
        <name>ATP</name>
        <dbReference type="ChEBI" id="CHEBI:30616"/>
    </ligand>
</feature>
<dbReference type="GO" id="GO:0005737">
    <property type="term" value="C:cytoplasm"/>
    <property type="evidence" value="ECO:0007669"/>
    <property type="project" value="InterPro"/>
</dbReference>
<accession>Q0HUA0</accession>
<sequence length="296" mass="32402">MITLAESLLPITANIKVEFSVKAQILTEMKVLKTIDPEFEVQRRVAFIKSKLQAARSKALVLGISGGVDSSTAGRLCQLAVDSLNSEHPDGGYQFIAVRLPYQIQKDEHEAQQACQFIQPTKLVTINVHQGVDGVHQATLTAFVEAGLHSPDAAKVDFIKGNVKARMRMIAQYELAGLVGGLVVGTDHSAENITGFYTKWGDGACDLAPLFGLNKRQVRQVAAYLGAPETLVYKAPTADLEDNQPLLEDEVALGLTYEQIDDFLEGKAVDKAVEEKLINIYQATQHKRQPIPTIYD</sequence>
<dbReference type="AlphaFoldDB" id="Q0HUA0"/>
<keyword evidence="3 13" id="KW-0436">Ligase</keyword>
<reference evidence="17" key="1">
    <citation type="submission" date="2006-08" db="EMBL/GenBank/DDBJ databases">
        <title>Complete sequence of Chromosome1 of Shewanella sp. MR-7.</title>
        <authorList>
            <consortium name="US DOE Joint Genome Institute"/>
            <person name="Copeland A."/>
            <person name="Lucas S."/>
            <person name="Lapidus A."/>
            <person name="Barry K."/>
            <person name="Detter J.C."/>
            <person name="Glavina del Rio T."/>
            <person name="Hammon N."/>
            <person name="Israni S."/>
            <person name="Dalin E."/>
            <person name="Tice H."/>
            <person name="Pitluck S."/>
            <person name="Kiss H."/>
            <person name="Brettin T."/>
            <person name="Bruce D."/>
            <person name="Han C."/>
            <person name="Tapia R."/>
            <person name="Gilna P."/>
            <person name="Schmutz J."/>
            <person name="Larimer F."/>
            <person name="Land M."/>
            <person name="Hauser L."/>
            <person name="Kyrpides N."/>
            <person name="Mikhailova N."/>
            <person name="Nealson K."/>
            <person name="Konstantinidis K."/>
            <person name="Klappenbach J."/>
            <person name="Tiedje J."/>
            <person name="Richardson P."/>
        </authorList>
    </citation>
    <scope>NUCLEOTIDE SEQUENCE</scope>
    <source>
        <strain evidence="17">MR-7</strain>
    </source>
</reference>
<evidence type="ECO:0000256" key="9">
    <source>
        <dbReference type="ARBA" id="ARBA00051206"/>
    </source>
</evidence>
<comment type="subunit">
    <text evidence="2 13">Homodimer.</text>
</comment>
<dbReference type="InterPro" id="IPR022310">
    <property type="entry name" value="NAD/GMP_synthase"/>
</dbReference>
<dbReference type="UniPathway" id="UPA00253">
    <property type="reaction ID" value="UER00333"/>
</dbReference>
<dbReference type="PANTHER" id="PTHR23090">
    <property type="entry name" value="NH 3 /GLUTAMINE-DEPENDENT NAD + SYNTHETASE"/>
    <property type="match status" value="1"/>
</dbReference>